<feature type="domain" description="Transcription elongation factor Eaf N-terminal" evidence="2">
    <location>
        <begin position="15"/>
        <end position="113"/>
    </location>
</feature>
<evidence type="ECO:0000256" key="1">
    <source>
        <dbReference type="SAM" id="MobiDB-lite"/>
    </source>
</evidence>
<dbReference type="InterPro" id="IPR028073">
    <property type="entry name" value="PHTB1_N_dom"/>
</dbReference>
<feature type="compositionally biased region" description="Polar residues" evidence="1">
    <location>
        <begin position="117"/>
        <end position="155"/>
    </location>
</feature>
<dbReference type="Pfam" id="PF23337">
    <property type="entry name" value="PTHB1_pf"/>
    <property type="match status" value="1"/>
</dbReference>
<proteinExistence type="predicted"/>
<keyword evidence="9" id="KW-1185">Reference proteome</keyword>
<evidence type="ECO:0000259" key="6">
    <source>
        <dbReference type="Pfam" id="PF23338"/>
    </source>
</evidence>
<dbReference type="Pfam" id="PF09816">
    <property type="entry name" value="EAF"/>
    <property type="match status" value="1"/>
</dbReference>
<evidence type="ECO:0000313" key="8">
    <source>
        <dbReference type="EMBL" id="KAF7692803.1"/>
    </source>
</evidence>
<dbReference type="InterPro" id="IPR055363">
    <property type="entry name" value="PTHB1_hp_dom"/>
</dbReference>
<feature type="compositionally biased region" description="Gly residues" evidence="1">
    <location>
        <begin position="214"/>
        <end position="225"/>
    </location>
</feature>
<dbReference type="PANTHER" id="PTHR20991">
    <property type="entry name" value="PARATHYROID HORMONE-RESPONSIVE B1 GENE"/>
    <property type="match status" value="1"/>
</dbReference>
<comment type="caution">
    <text evidence="8">The sequence shown here is derived from an EMBL/GenBank/DDBJ whole genome shotgun (WGS) entry which is preliminary data.</text>
</comment>
<feature type="compositionally biased region" description="Acidic residues" evidence="1">
    <location>
        <begin position="196"/>
        <end position="207"/>
    </location>
</feature>
<feature type="domain" description="PTHB1 hairpin" evidence="6">
    <location>
        <begin position="862"/>
        <end position="965"/>
    </location>
</feature>
<feature type="compositionally biased region" description="Basic and acidic residues" evidence="1">
    <location>
        <begin position="1107"/>
        <end position="1153"/>
    </location>
</feature>
<feature type="domain" description="PTHB1 N-terminal" evidence="3">
    <location>
        <begin position="229"/>
        <end position="591"/>
    </location>
</feature>
<gene>
    <name evidence="8" type="ORF">HF521_010413</name>
</gene>
<dbReference type="PANTHER" id="PTHR20991:SF0">
    <property type="entry name" value="PROTEIN PTHB1"/>
    <property type="match status" value="1"/>
</dbReference>
<dbReference type="GO" id="GO:0060271">
    <property type="term" value="P:cilium assembly"/>
    <property type="evidence" value="ECO:0007669"/>
    <property type="project" value="TreeGrafter"/>
</dbReference>
<dbReference type="InterPro" id="IPR055364">
    <property type="entry name" value="PTHB1_CtH_dom"/>
</dbReference>
<evidence type="ECO:0000259" key="2">
    <source>
        <dbReference type="Pfam" id="PF09816"/>
    </source>
</evidence>
<organism evidence="8 9">
    <name type="scientific">Silurus meridionalis</name>
    <name type="common">Southern catfish</name>
    <name type="synonym">Silurus soldatovi meridionalis</name>
    <dbReference type="NCBI Taxonomy" id="175797"/>
    <lineage>
        <taxon>Eukaryota</taxon>
        <taxon>Metazoa</taxon>
        <taxon>Chordata</taxon>
        <taxon>Craniata</taxon>
        <taxon>Vertebrata</taxon>
        <taxon>Euteleostomi</taxon>
        <taxon>Actinopterygii</taxon>
        <taxon>Neopterygii</taxon>
        <taxon>Teleostei</taxon>
        <taxon>Ostariophysi</taxon>
        <taxon>Siluriformes</taxon>
        <taxon>Siluridae</taxon>
        <taxon>Silurus</taxon>
    </lineage>
</organism>
<feature type="compositionally biased region" description="Low complexity" evidence="1">
    <location>
        <begin position="180"/>
        <end position="195"/>
    </location>
</feature>
<dbReference type="AlphaFoldDB" id="A0A8T0ALY4"/>
<dbReference type="InterPro" id="IPR026511">
    <property type="entry name" value="PTHB1"/>
</dbReference>
<dbReference type="Pfam" id="PF14727">
    <property type="entry name" value="PHTB1_N"/>
    <property type="match status" value="1"/>
</dbReference>
<dbReference type="Pfam" id="PF23339">
    <property type="entry name" value="PTHB1_CtH"/>
    <property type="match status" value="1"/>
</dbReference>
<feature type="region of interest" description="Disordered" evidence="1">
    <location>
        <begin position="109"/>
        <end position="164"/>
    </location>
</feature>
<evidence type="ECO:0000259" key="4">
    <source>
        <dbReference type="Pfam" id="PF14728"/>
    </source>
</evidence>
<evidence type="ECO:0000259" key="3">
    <source>
        <dbReference type="Pfam" id="PF14727"/>
    </source>
</evidence>
<dbReference type="InterPro" id="IPR019194">
    <property type="entry name" value="Tscrpt_elong_fac_Eaf_N"/>
</dbReference>
<dbReference type="Proteomes" id="UP000606274">
    <property type="component" value="Unassembled WGS sequence"/>
</dbReference>
<reference evidence="8" key="1">
    <citation type="submission" date="2020-08" db="EMBL/GenBank/DDBJ databases">
        <title>Chromosome-level assembly of Southern catfish (Silurus meridionalis) provides insights into visual adaptation to the nocturnal and benthic lifestyles.</title>
        <authorList>
            <person name="Zhang Y."/>
            <person name="Wang D."/>
            <person name="Peng Z."/>
        </authorList>
    </citation>
    <scope>NUCLEOTIDE SEQUENCE</scope>
    <source>
        <strain evidence="8">SWU-2019-XX</strain>
        <tissue evidence="8">Muscle</tissue>
    </source>
</reference>
<feature type="region of interest" description="Disordered" evidence="1">
    <location>
        <begin position="178"/>
        <end position="227"/>
    </location>
</feature>
<feature type="domain" description="PTHB1 C-terminal helix bundle" evidence="7">
    <location>
        <begin position="970"/>
        <end position="1043"/>
    </location>
</feature>
<feature type="region of interest" description="Disordered" evidence="1">
    <location>
        <begin position="1090"/>
        <end position="1153"/>
    </location>
</feature>
<feature type="domain" description="PTHB1 GAE" evidence="4">
    <location>
        <begin position="664"/>
        <end position="750"/>
    </location>
</feature>
<accession>A0A8T0ALY4</accession>
<dbReference type="InterPro" id="IPR028074">
    <property type="entry name" value="PHTB1_GAE_dom"/>
</dbReference>
<evidence type="ECO:0000259" key="7">
    <source>
        <dbReference type="Pfam" id="PF23339"/>
    </source>
</evidence>
<dbReference type="EMBL" id="JABFDY010000020">
    <property type="protein sequence ID" value="KAF7692803.1"/>
    <property type="molecule type" value="Genomic_DNA"/>
</dbReference>
<evidence type="ECO:0000313" key="9">
    <source>
        <dbReference type="Proteomes" id="UP000606274"/>
    </source>
</evidence>
<feature type="domain" description="PTHB1 platform" evidence="5">
    <location>
        <begin position="753"/>
        <end position="860"/>
    </location>
</feature>
<name>A0A8T0ALY4_SILME</name>
<dbReference type="InterPro" id="IPR055362">
    <property type="entry name" value="PTHB1_pf_dom"/>
</dbReference>
<dbReference type="GO" id="GO:0034464">
    <property type="term" value="C:BBSome"/>
    <property type="evidence" value="ECO:0007669"/>
    <property type="project" value="InterPro"/>
</dbReference>
<protein>
    <recommendedName>
        <fullName evidence="10">Protein PTHB1</fullName>
    </recommendedName>
</protein>
<evidence type="ECO:0008006" key="10">
    <source>
        <dbReference type="Google" id="ProtNLM"/>
    </source>
</evidence>
<dbReference type="Pfam" id="PF23338">
    <property type="entry name" value="PTHB1_hp"/>
    <property type="match status" value="1"/>
</dbReference>
<sequence length="1268" mass="139963">MNGSCNAVLDKEEHVLKLGESFEKRAKSSFHTIRYDFKPASIDTSCEGELQVGKGEEVTITLPHIPGSTPPMTVFKGNKRPYQKDCVLIINHDTGDFVLEKLSSSIQVKKTRAEGSSKIQARIEQQSVRASQPSSQFRTPTKPSSGVKTSPSKDNPSPEPQLDDIKRELRAEVEIIEQMSSSGSSSSDSASCSGSGDDDSLSSDGEQESANLHPGGGGNVRGPGGSSEMSLFKAREWWSAVLGKGEEFDQGCLCVGDVDNSGSGYDKVVVGSYMGMLRIFAPHITRPGEQSGADAQLLEVQLRDPIIQVEVGKFVSCSELLHLAVLHPRKLSIYAVSGTAGNVEHGDQYQLRLVYEHNLQRTACNMTYGAFGGVTGHHFICIQSMDGMLMFFEQESYSFGRFLPGFLLPGPLGYCTRTDAFITVSSARQVECYRYEALAVATDADSRQNSEQQSKNSGKRLTAEWTLVLGEQALDIYVPSVSPSASSIFILGERNLFCLRDNGQIRFMKKLEYNPGCFLPYASVSEGTTNILLANHNNMLLVYQDTTLKWAAQLACVPVAVRIANFPDLKGLVVTLSAEGHLQCSYMGTDPSFFTAPKVDAREVNYDEVDKEMKALQKVIREVTRNQDIIPKAEAEDDLAVTALVSTNLDDVSQALIPEINGIHVPSVTVKVKVSSRFAVQSAKMSVCVQPPLAVTQDQFVLDSLGSGSQVVVAFSAFLNGHYTPADLTGDVAVSYSSPTGVPRVTQCKFVLPLCLVCCPTTASKNAKYKITVDTNKPPINLSEAFPEFADKPEDKEGNALAFQFIAGSRVTVLASKTSQRYRIQSESFEDIWPVAKELVQRFEQHFAKLGVNDFRNSFSGPIPLAEYFEIVDHHFELRLNAQKYQDLLSERAVQFRAIQRRLLTRFKDKTPAPLQNLDTLMEGTYRQVIALADAAEENRACLVQAFSRLRSSTHLLILLVSLWQGLGIEQTAILEATLLPLLQDTPQLGWEESVDAAVSHLLRTCLSRSPKDQAISLSTSQLSMPKDTSRLKKHITLLCDRIGRGGRLSLSSEANAPAPVMMPACCEAVSESIIEEEEDLSLQQEATEKIIMKKQPSKKAKSKTGSTKEKKESSEKGFKEIKKESKDPTMEKDLKESRKDPSRENDSALEPDKEKVKLRVRVQFSAQCARRRRRRRVRFPEPLFLCARTSRNVTSRLQDADPISVTGDIDVFRLSRFRASFPKAIGGYTWEKRPGVVARALAAHSCLKEAARFRNLPEIHVFTLTGF</sequence>
<dbReference type="GO" id="GO:0016020">
    <property type="term" value="C:membrane"/>
    <property type="evidence" value="ECO:0007669"/>
    <property type="project" value="TreeGrafter"/>
</dbReference>
<dbReference type="Pfam" id="PF14728">
    <property type="entry name" value="PTHB1_GAE"/>
    <property type="match status" value="1"/>
</dbReference>
<evidence type="ECO:0000259" key="5">
    <source>
        <dbReference type="Pfam" id="PF23337"/>
    </source>
</evidence>